<comment type="caution">
    <text evidence="1">The sequence shown here is derived from an EMBL/GenBank/DDBJ whole genome shotgun (WGS) entry which is preliminary data.</text>
</comment>
<name>A0A4Y2KN55_ARAVE</name>
<evidence type="ECO:0000313" key="1">
    <source>
        <dbReference type="EMBL" id="GBN03532.1"/>
    </source>
</evidence>
<dbReference type="EMBL" id="BGPR01004805">
    <property type="protein sequence ID" value="GBN03532.1"/>
    <property type="molecule type" value="Genomic_DNA"/>
</dbReference>
<keyword evidence="2" id="KW-1185">Reference proteome</keyword>
<protein>
    <submittedName>
        <fullName evidence="1">Uncharacterized protein</fullName>
    </submittedName>
</protein>
<organism evidence="1 2">
    <name type="scientific">Araneus ventricosus</name>
    <name type="common">Orbweaver spider</name>
    <name type="synonym">Epeira ventricosa</name>
    <dbReference type="NCBI Taxonomy" id="182803"/>
    <lineage>
        <taxon>Eukaryota</taxon>
        <taxon>Metazoa</taxon>
        <taxon>Ecdysozoa</taxon>
        <taxon>Arthropoda</taxon>
        <taxon>Chelicerata</taxon>
        <taxon>Arachnida</taxon>
        <taxon>Araneae</taxon>
        <taxon>Araneomorphae</taxon>
        <taxon>Entelegynae</taxon>
        <taxon>Araneoidea</taxon>
        <taxon>Araneidae</taxon>
        <taxon>Araneus</taxon>
    </lineage>
</organism>
<sequence length="27" mass="3266">MVGYRFPRTRRPYKYRVSSGDLTSKFP</sequence>
<reference evidence="1 2" key="1">
    <citation type="journal article" date="2019" name="Sci. Rep.">
        <title>Orb-weaving spider Araneus ventricosus genome elucidates the spidroin gene catalogue.</title>
        <authorList>
            <person name="Kono N."/>
            <person name="Nakamura H."/>
            <person name="Ohtoshi R."/>
            <person name="Moran D.A.P."/>
            <person name="Shinohara A."/>
            <person name="Yoshida Y."/>
            <person name="Fujiwara M."/>
            <person name="Mori M."/>
            <person name="Tomita M."/>
            <person name="Arakawa K."/>
        </authorList>
    </citation>
    <scope>NUCLEOTIDE SEQUENCE [LARGE SCALE GENOMIC DNA]</scope>
</reference>
<gene>
    <name evidence="1" type="ORF">AVEN_30832_1</name>
</gene>
<dbReference type="Proteomes" id="UP000499080">
    <property type="component" value="Unassembled WGS sequence"/>
</dbReference>
<proteinExistence type="predicted"/>
<accession>A0A4Y2KN55</accession>
<evidence type="ECO:0000313" key="2">
    <source>
        <dbReference type="Proteomes" id="UP000499080"/>
    </source>
</evidence>
<feature type="non-terminal residue" evidence="1">
    <location>
        <position position="27"/>
    </location>
</feature>
<dbReference type="AlphaFoldDB" id="A0A4Y2KN55"/>